<feature type="compositionally biased region" description="Basic and acidic residues" evidence="2">
    <location>
        <begin position="260"/>
        <end position="313"/>
    </location>
</feature>
<dbReference type="OrthoDB" id="10452386at2759"/>
<evidence type="ECO:0000256" key="1">
    <source>
        <dbReference type="SAM" id="Coils"/>
    </source>
</evidence>
<feature type="region of interest" description="Disordered" evidence="2">
    <location>
        <begin position="260"/>
        <end position="593"/>
    </location>
</feature>
<dbReference type="AlphaFoldDB" id="A0A812WVZ9"/>
<evidence type="ECO:0000313" key="4">
    <source>
        <dbReference type="Proteomes" id="UP000601435"/>
    </source>
</evidence>
<dbReference type="Proteomes" id="UP000601435">
    <property type="component" value="Unassembled WGS sequence"/>
</dbReference>
<feature type="compositionally biased region" description="Low complexity" evidence="2">
    <location>
        <begin position="83"/>
        <end position="94"/>
    </location>
</feature>
<protein>
    <submittedName>
        <fullName evidence="3">Uncharacterized protein</fullName>
    </submittedName>
</protein>
<dbReference type="EMBL" id="CAJNJA010035008">
    <property type="protein sequence ID" value="CAE7701255.1"/>
    <property type="molecule type" value="Genomic_DNA"/>
</dbReference>
<feature type="compositionally biased region" description="Basic and acidic residues" evidence="2">
    <location>
        <begin position="377"/>
        <end position="406"/>
    </location>
</feature>
<reference evidence="3" key="1">
    <citation type="submission" date="2021-02" db="EMBL/GenBank/DDBJ databases">
        <authorList>
            <person name="Dougan E. K."/>
            <person name="Rhodes N."/>
            <person name="Thang M."/>
            <person name="Chan C."/>
        </authorList>
    </citation>
    <scope>NUCLEOTIDE SEQUENCE</scope>
</reference>
<feature type="coiled-coil region" evidence="1">
    <location>
        <begin position="168"/>
        <end position="218"/>
    </location>
</feature>
<feature type="region of interest" description="Disordered" evidence="2">
    <location>
        <begin position="231"/>
        <end position="250"/>
    </location>
</feature>
<feature type="region of interest" description="Disordered" evidence="2">
    <location>
        <begin position="52"/>
        <end position="107"/>
    </location>
</feature>
<feature type="compositionally biased region" description="Basic residues" evidence="2">
    <location>
        <begin position="490"/>
        <end position="499"/>
    </location>
</feature>
<feature type="compositionally biased region" description="Basic residues" evidence="2">
    <location>
        <begin position="470"/>
        <end position="481"/>
    </location>
</feature>
<gene>
    <name evidence="3" type="ORF">SNEC2469_LOCUS20199</name>
</gene>
<keyword evidence="4" id="KW-1185">Reference proteome</keyword>
<feature type="compositionally biased region" description="Basic residues" evidence="2">
    <location>
        <begin position="561"/>
        <end position="570"/>
    </location>
</feature>
<feature type="compositionally biased region" description="Acidic residues" evidence="2">
    <location>
        <begin position="510"/>
        <end position="534"/>
    </location>
</feature>
<feature type="compositionally biased region" description="Polar residues" evidence="2">
    <location>
        <begin position="316"/>
        <end position="331"/>
    </location>
</feature>
<sequence length="825" mass="89944">MEVEAEVTASVLGETEPLETSGSVCGSCHWLDGDGIWRKGSVPDAEQWDVVTGGKLETKKPAEDEKHAGTISKLSLPGVTARSPPSESSSSLVVTPPPKGLPYSPQSEAKKRGKHYFVKDRAYGYRCLNCDCASMDLEVLKGIECQPPKGSEARVHAADEAELELAKLRDLEAEGLQLEELLLHEQRQLEEMMMQAEIEELQKQLAIEEQQLYEAKVRSLEDAAREAAAAAGVHAQQVEPTAARDANEVQAPAARDAIEVEAPARDAKQVEAPAARDAKEVEAPAARDAKEVEAPAARDAKEVEAPAARDAKRPRTSTVCCESSSTPNPLSSGDPESLAKNALLGAPCLPSATGPDCLETVPWNFDDTGLEDVNVGEPHHLISEEPSEHGEGDKEPVSPKSAKQEDLLPACPDTSKAEPLSPAEQTQLSGARGKANGKARARCPRKAAGDDDDEGGLGESEPKDAVLKRPAARSRGGRGRGRTPGAKGGGRGRGRGRGCKRPESPPPSDHDDDDADASGAEEEEKEEEEDESQDEAPPCKHNARTKKPAPKEKEEEDAPSPKKRGPKRKRAPIEKEQEDEAPSPKKKRASPKSRGCLDLELAIVSKDGKSEPPEQVLLLRWMTTLSFDETYEFFELFSGEGKVTQFWHDEGFTTASFDKLYGDPLNFLQNQGFAIACWVVLNECPDAFNLIGPDCSSWGLPARGTSMRSSINPFGRMGIAWVSSNYCLVSRLVLLLLLVMAKQCTWVVEQPHQSLLKTHKRWDWMCNQVVRVFQQRFWMMLHGAASPKPTIVFSPMATISQLDLGRLTRAEKQKRQKLTTVRTIA</sequence>
<keyword evidence="1" id="KW-0175">Coiled coil</keyword>
<evidence type="ECO:0000256" key="2">
    <source>
        <dbReference type="SAM" id="MobiDB-lite"/>
    </source>
</evidence>
<name>A0A812WVZ9_9DINO</name>
<feature type="compositionally biased region" description="Basic residues" evidence="2">
    <location>
        <begin position="435"/>
        <end position="445"/>
    </location>
</feature>
<proteinExistence type="predicted"/>
<organism evidence="3 4">
    <name type="scientific">Symbiodinium necroappetens</name>
    <dbReference type="NCBI Taxonomy" id="1628268"/>
    <lineage>
        <taxon>Eukaryota</taxon>
        <taxon>Sar</taxon>
        <taxon>Alveolata</taxon>
        <taxon>Dinophyceae</taxon>
        <taxon>Suessiales</taxon>
        <taxon>Symbiodiniaceae</taxon>
        <taxon>Symbiodinium</taxon>
    </lineage>
</organism>
<accession>A0A812WVZ9</accession>
<evidence type="ECO:0000313" key="3">
    <source>
        <dbReference type="EMBL" id="CAE7701255.1"/>
    </source>
</evidence>
<feature type="compositionally biased region" description="Basic and acidic residues" evidence="2">
    <location>
        <begin position="56"/>
        <end position="68"/>
    </location>
</feature>
<comment type="caution">
    <text evidence="3">The sequence shown here is derived from an EMBL/GenBank/DDBJ whole genome shotgun (WGS) entry which is preliminary data.</text>
</comment>